<gene>
    <name evidence="1" type="ORF">LPB138_02030</name>
</gene>
<organism evidence="1 2">
    <name type="scientific">Urechidicola croceus</name>
    <dbReference type="NCBI Taxonomy" id="1850246"/>
    <lineage>
        <taxon>Bacteria</taxon>
        <taxon>Pseudomonadati</taxon>
        <taxon>Bacteroidota</taxon>
        <taxon>Flavobacteriia</taxon>
        <taxon>Flavobacteriales</taxon>
        <taxon>Flavobacteriaceae</taxon>
        <taxon>Urechidicola</taxon>
    </lineage>
</organism>
<proteinExistence type="predicted"/>
<sequence>MYAQTTVDNNAGAAADYADLQAAIDAAVDGDVIYIQQSSTSYGSVTLNKALTLVGRSHSDAGYKSTIDYLYLDEGASDSTIKGLDITSGIYENSSTVPIENLAFFDNDIAAVSIGSVITFNNILFQGNVIQFLKVYSNSSNILINNNIFTNAYSSNIYFGMTDTLLFDNNIIRGYYLYGVTIYNATTDGVLNINNCIFVTNWGSDVDITIQGGSYQMNNCLTYNYNESGTLNIATNSFPVNTTNNMLLNIDPLFTSLDPTDNSSIVGASGTTWNPYEDDLTLQADSPAIGAGSGGTDLGIYQGYNFKNFGEPTGIPAMKIESYSSTVPKNGDLTVTISAKAN</sequence>
<dbReference type="AlphaFoldDB" id="A0A1D8P4L3"/>
<dbReference type="Proteomes" id="UP000176050">
    <property type="component" value="Chromosome"/>
</dbReference>
<reference evidence="1 2" key="1">
    <citation type="submission" date="2016-10" db="EMBL/GenBank/DDBJ databases">
        <title>Lutibacter sp. LPB0138, isolated from marine gastropod.</title>
        <authorList>
            <person name="Kim E."/>
            <person name="Yi H."/>
        </authorList>
    </citation>
    <scope>NUCLEOTIDE SEQUENCE [LARGE SCALE GENOMIC DNA]</scope>
    <source>
        <strain evidence="1 2">LPB0138</strain>
    </source>
</reference>
<accession>A0A1D8P4L3</accession>
<protein>
    <recommendedName>
        <fullName evidence="3">Right handed beta helix domain-containing protein</fullName>
    </recommendedName>
</protein>
<dbReference type="SUPFAM" id="SSF51126">
    <property type="entry name" value="Pectin lyase-like"/>
    <property type="match status" value="1"/>
</dbReference>
<evidence type="ECO:0008006" key="3">
    <source>
        <dbReference type="Google" id="ProtNLM"/>
    </source>
</evidence>
<evidence type="ECO:0000313" key="1">
    <source>
        <dbReference type="EMBL" id="AOW19529.1"/>
    </source>
</evidence>
<name>A0A1D8P4L3_9FLAO</name>
<dbReference type="EMBL" id="CP017478">
    <property type="protein sequence ID" value="AOW19529.1"/>
    <property type="molecule type" value="Genomic_DNA"/>
</dbReference>
<keyword evidence="2" id="KW-1185">Reference proteome</keyword>
<dbReference type="KEGG" id="lul:LPB138_02030"/>
<dbReference type="InterPro" id="IPR012334">
    <property type="entry name" value="Pectin_lyas_fold"/>
</dbReference>
<dbReference type="InterPro" id="IPR011050">
    <property type="entry name" value="Pectin_lyase_fold/virulence"/>
</dbReference>
<dbReference type="Gene3D" id="2.160.20.10">
    <property type="entry name" value="Single-stranded right-handed beta-helix, Pectin lyase-like"/>
    <property type="match status" value="1"/>
</dbReference>
<evidence type="ECO:0000313" key="2">
    <source>
        <dbReference type="Proteomes" id="UP000176050"/>
    </source>
</evidence>